<dbReference type="EMBL" id="FWXZ01000001">
    <property type="protein sequence ID" value="SMC35556.1"/>
    <property type="molecule type" value="Genomic_DNA"/>
</dbReference>
<organism evidence="1 2">
    <name type="scientific">Aristaeella lactis</name>
    <dbReference type="NCBI Taxonomy" id="3046383"/>
    <lineage>
        <taxon>Bacteria</taxon>
        <taxon>Bacillati</taxon>
        <taxon>Bacillota</taxon>
        <taxon>Clostridia</taxon>
        <taxon>Eubacteriales</taxon>
        <taxon>Aristaeellaceae</taxon>
        <taxon>Aristaeella</taxon>
    </lineage>
</organism>
<dbReference type="Proteomes" id="UP000192328">
    <property type="component" value="Unassembled WGS sequence"/>
</dbReference>
<proteinExistence type="predicted"/>
<comment type="caution">
    <text evidence="1">The sequence shown here is derived from an EMBL/GenBank/DDBJ whole genome shotgun (WGS) entry which is preliminary data.</text>
</comment>
<keyword evidence="2" id="KW-1185">Reference proteome</keyword>
<sequence length="217" mass="24024">MKRNLLPRYALFLVGLFVASMGVAFSAKAGLGTSPVASVAYSVSLITPVLSLGTWLNLLSVIHIITQILVQKFKCNYAEIAIQAVLAFVYGYLSDFSCWLIRNIAVNSYPMQLLYMFLGCLILALGLWIQYKGGVAMLPGEAMNRAISRVTGRKYENVKIFFDVLYIIISTVICLVFLGELKGVREGSIFAAIAVGNIMKLFNRLYNRYFAAYTPTA</sequence>
<evidence type="ECO:0000313" key="1">
    <source>
        <dbReference type="EMBL" id="SMC35556.1"/>
    </source>
</evidence>
<protein>
    <submittedName>
        <fullName evidence="1">Uncharacterized membrane protein YczE</fullName>
    </submittedName>
</protein>
<accession>A0AC61PHH4</accession>
<name>A0AC61PHH4_9FIRM</name>
<gene>
    <name evidence="1" type="ORF">SAMN06297397_0213</name>
</gene>
<evidence type="ECO:0000313" key="2">
    <source>
        <dbReference type="Proteomes" id="UP000192328"/>
    </source>
</evidence>
<reference evidence="1" key="1">
    <citation type="submission" date="2017-04" db="EMBL/GenBank/DDBJ databases">
        <authorList>
            <person name="Varghese N."/>
            <person name="Submissions S."/>
        </authorList>
    </citation>
    <scope>NUCLEOTIDE SEQUENCE</scope>
    <source>
        <strain evidence="1">WTE2008</strain>
    </source>
</reference>